<dbReference type="InterPro" id="IPR019489">
    <property type="entry name" value="Clp_ATPase_C"/>
</dbReference>
<feature type="binding site" evidence="5">
    <location>
        <begin position="60"/>
        <end position="65"/>
    </location>
    <ligand>
        <name>ATP</name>
        <dbReference type="ChEBI" id="CHEBI:30616"/>
    </ligand>
</feature>
<dbReference type="CDD" id="cd19498">
    <property type="entry name" value="RecA-like_HslU"/>
    <property type="match status" value="1"/>
</dbReference>
<dbReference type="PANTHER" id="PTHR48102">
    <property type="entry name" value="ATP-DEPENDENT CLP PROTEASE ATP-BINDING SUBUNIT CLPX-LIKE, MITOCHONDRIAL-RELATED"/>
    <property type="match status" value="1"/>
</dbReference>
<name>A0A212KZL5_9BACT</name>
<dbReference type="SMART" id="SM01086">
    <property type="entry name" value="ClpB_D2-small"/>
    <property type="match status" value="1"/>
</dbReference>
<dbReference type="InterPro" id="IPR003959">
    <property type="entry name" value="ATPase_AAA_core"/>
</dbReference>
<keyword evidence="8" id="KW-0645">Protease</keyword>
<evidence type="ECO:0000256" key="4">
    <source>
        <dbReference type="ARBA" id="ARBA00023186"/>
    </source>
</evidence>
<feature type="domain" description="AAA+ ATPase" evidence="6">
    <location>
        <begin position="49"/>
        <end position="326"/>
    </location>
</feature>
<dbReference type="Pfam" id="PF00004">
    <property type="entry name" value="AAA"/>
    <property type="match status" value="1"/>
</dbReference>
<dbReference type="InterPro" id="IPR027417">
    <property type="entry name" value="P-loop_NTPase"/>
</dbReference>
<evidence type="ECO:0000256" key="5">
    <source>
        <dbReference type="HAMAP-Rule" id="MF_00249"/>
    </source>
</evidence>
<dbReference type="InterPro" id="IPR004491">
    <property type="entry name" value="HslU"/>
</dbReference>
<comment type="subcellular location">
    <subcellularLocation>
        <location evidence="5">Cytoplasm</location>
    </subcellularLocation>
</comment>
<keyword evidence="3 5" id="KW-0067">ATP-binding</keyword>
<dbReference type="NCBIfam" id="NF003544">
    <property type="entry name" value="PRK05201.1"/>
    <property type="match status" value="1"/>
</dbReference>
<reference evidence="8" key="1">
    <citation type="submission" date="2016-08" db="EMBL/GenBank/DDBJ databases">
        <authorList>
            <person name="Seilhamer J.J."/>
        </authorList>
    </citation>
    <scope>NUCLEOTIDE SEQUENCE</scope>
    <source>
        <strain evidence="8">86-1</strain>
    </source>
</reference>
<dbReference type="PANTHER" id="PTHR48102:SF3">
    <property type="entry name" value="ATP-DEPENDENT PROTEASE ATPASE SUBUNIT HSLU"/>
    <property type="match status" value="1"/>
</dbReference>
<feature type="binding site" evidence="5">
    <location>
        <position position="18"/>
    </location>
    <ligand>
        <name>ATP</name>
        <dbReference type="ChEBI" id="CHEBI:30616"/>
    </ligand>
</feature>
<feature type="binding site" evidence="5">
    <location>
        <position position="387"/>
    </location>
    <ligand>
        <name>ATP</name>
        <dbReference type="ChEBI" id="CHEBI:30616"/>
    </ligand>
</feature>
<keyword evidence="2 5" id="KW-0547">Nucleotide-binding</keyword>
<comment type="subunit">
    <text evidence="5">A double ring-shaped homohexamer of HslV is capped on each side by a ring-shaped HslU homohexamer. The assembly of the HslU/HslV complex is dependent on binding of ATP.</text>
</comment>
<sequence length="437" mass="49242">MSTLTPREIVSELNKFVVGQEQAKRMVAVAVRNRWRRQHLPLDLRDEVSPKNIIMMGPTGVGKTEIARRLAKLSGAPFVKVEATKFTEVGYVGRDVESMVRDLMEIGINLVRDEENSRVRKAAEAAAESRLMDLLLPSSFGLEDRSSTREKLLQQFRLGFLDTREVEMEVTEMGGGGVDIFAIPGMEQMGGQVKDMFSKAFPPKRSRRKMKVRDAFNVLVQEESGKLVDQDALVERAKERVEQTGIIFIDEIDKIASSSQNRTSDISREGVQRDLLPIVEGSSVNTKYGMIRTDHVLFIAAGAFHFSKPSDMIPELQGRFPLRVELQPLGREEFFRILTEPDNALTKQYEALLGTEQIRLSFTQDGLEEVAAFAEDINSRSENIGARRLYTIMEKILSDISFDAPDMPGAQVVVNKAYVAEHLQDVRNDQDLTQYIL</sequence>
<evidence type="ECO:0000259" key="6">
    <source>
        <dbReference type="SMART" id="SM00382"/>
    </source>
</evidence>
<evidence type="ECO:0000256" key="2">
    <source>
        <dbReference type="ARBA" id="ARBA00022741"/>
    </source>
</evidence>
<dbReference type="InterPro" id="IPR003593">
    <property type="entry name" value="AAA+_ATPase"/>
</dbReference>
<dbReference type="SMART" id="SM00382">
    <property type="entry name" value="AAA"/>
    <property type="match status" value="1"/>
</dbReference>
<accession>A0A212KZL5</accession>
<comment type="function">
    <text evidence="5">ATPase subunit of a proteasome-like degradation complex; this subunit has chaperone activity. The binding of ATP and its subsequent hydrolysis by HslU are essential for unfolding of protein substrates subsequently hydrolyzed by HslV. HslU recognizes the N-terminal part of its protein substrates and unfolds these before they are guided to HslV for hydrolysis.</text>
</comment>
<feature type="domain" description="Clp ATPase C-terminal" evidence="7">
    <location>
        <begin position="329"/>
        <end position="423"/>
    </location>
</feature>
<dbReference type="GO" id="GO:0036402">
    <property type="term" value="F:proteasome-activating activity"/>
    <property type="evidence" value="ECO:0007669"/>
    <property type="project" value="UniProtKB-UniRule"/>
</dbReference>
<dbReference type="Gene3D" id="3.40.50.300">
    <property type="entry name" value="P-loop containing nucleotide triphosphate hydrolases"/>
    <property type="match status" value="2"/>
</dbReference>
<dbReference type="HAMAP" id="MF_00249">
    <property type="entry name" value="HslU"/>
    <property type="match status" value="1"/>
</dbReference>
<keyword evidence="5" id="KW-0963">Cytoplasm</keyword>
<dbReference type="GO" id="GO:0016887">
    <property type="term" value="F:ATP hydrolysis activity"/>
    <property type="evidence" value="ECO:0007669"/>
    <property type="project" value="InterPro"/>
</dbReference>
<gene>
    <name evidence="5 8" type="primary">hslU</name>
    <name evidence="8" type="ORF">KL86DES1_10561</name>
</gene>
<evidence type="ECO:0000259" key="7">
    <source>
        <dbReference type="SMART" id="SM01086"/>
    </source>
</evidence>
<keyword evidence="8" id="KW-0378">Hydrolase</keyword>
<dbReference type="GO" id="GO:0008233">
    <property type="term" value="F:peptidase activity"/>
    <property type="evidence" value="ECO:0007669"/>
    <property type="project" value="UniProtKB-KW"/>
</dbReference>
<dbReference type="EMBL" id="FMJC01000001">
    <property type="protein sequence ID" value="SCM70687.1"/>
    <property type="molecule type" value="Genomic_DNA"/>
</dbReference>
<organism evidence="8">
    <name type="scientific">uncultured Desulfovibrio sp</name>
    <dbReference type="NCBI Taxonomy" id="167968"/>
    <lineage>
        <taxon>Bacteria</taxon>
        <taxon>Pseudomonadati</taxon>
        <taxon>Thermodesulfobacteriota</taxon>
        <taxon>Desulfovibrionia</taxon>
        <taxon>Desulfovibrionales</taxon>
        <taxon>Desulfovibrionaceae</taxon>
        <taxon>Desulfovibrio</taxon>
        <taxon>environmental samples</taxon>
    </lineage>
</organism>
<evidence type="ECO:0000313" key="8">
    <source>
        <dbReference type="EMBL" id="SCM70687.1"/>
    </source>
</evidence>
<protein>
    <recommendedName>
        <fullName evidence="5">ATP-dependent protease ATPase subunit HslU</fullName>
    </recommendedName>
    <alternativeName>
        <fullName evidence="5">Unfoldase HslU</fullName>
    </alternativeName>
</protein>
<dbReference type="RefSeq" id="WP_179979412.1">
    <property type="nucleotide sequence ID" value="NZ_LT608333.1"/>
</dbReference>
<comment type="similarity">
    <text evidence="1 5">Belongs to the ClpX chaperone family. HslU subfamily.</text>
</comment>
<evidence type="ECO:0000256" key="3">
    <source>
        <dbReference type="ARBA" id="ARBA00022840"/>
    </source>
</evidence>
<dbReference type="FunFam" id="3.40.50.300:FF:000220">
    <property type="entry name" value="ATP-dependent protease ATPase subunit HslU"/>
    <property type="match status" value="1"/>
</dbReference>
<dbReference type="GO" id="GO:0005524">
    <property type="term" value="F:ATP binding"/>
    <property type="evidence" value="ECO:0007669"/>
    <property type="project" value="UniProtKB-UniRule"/>
</dbReference>
<feature type="binding site" evidence="5">
    <location>
        <position position="315"/>
    </location>
    <ligand>
        <name>ATP</name>
        <dbReference type="ChEBI" id="CHEBI:30616"/>
    </ligand>
</feature>
<dbReference type="Pfam" id="PF07724">
    <property type="entry name" value="AAA_2"/>
    <property type="match status" value="1"/>
</dbReference>
<evidence type="ECO:0000256" key="1">
    <source>
        <dbReference type="ARBA" id="ARBA00009771"/>
    </source>
</evidence>
<dbReference type="Gene3D" id="1.10.8.10">
    <property type="entry name" value="DNA helicase RuvA subunit, C-terminal domain"/>
    <property type="match status" value="1"/>
</dbReference>
<feature type="binding site" evidence="5">
    <location>
        <position position="250"/>
    </location>
    <ligand>
        <name>ATP</name>
        <dbReference type="ChEBI" id="CHEBI:30616"/>
    </ligand>
</feature>
<dbReference type="SUPFAM" id="SSF52540">
    <property type="entry name" value="P-loop containing nucleoside triphosphate hydrolases"/>
    <property type="match status" value="1"/>
</dbReference>
<proteinExistence type="inferred from homology"/>
<dbReference type="GO" id="GO:0009376">
    <property type="term" value="C:HslUV protease complex"/>
    <property type="evidence" value="ECO:0007669"/>
    <property type="project" value="UniProtKB-UniRule"/>
</dbReference>
<dbReference type="AlphaFoldDB" id="A0A212KZL5"/>
<dbReference type="NCBIfam" id="TIGR00390">
    <property type="entry name" value="hslU"/>
    <property type="match status" value="1"/>
</dbReference>
<dbReference type="InterPro" id="IPR050052">
    <property type="entry name" value="ATP-dep_Clp_protease_ClpX"/>
</dbReference>
<keyword evidence="4 5" id="KW-0143">Chaperone</keyword>
<dbReference type="GO" id="GO:0043335">
    <property type="term" value="P:protein unfolding"/>
    <property type="evidence" value="ECO:0007669"/>
    <property type="project" value="UniProtKB-UniRule"/>
</dbReference>
<dbReference type="Gene3D" id="1.10.8.60">
    <property type="match status" value="1"/>
</dbReference>